<dbReference type="EMBL" id="JAAXLA010000037">
    <property type="protein sequence ID" value="NMH99503.1"/>
    <property type="molecule type" value="Genomic_DNA"/>
</dbReference>
<gene>
    <name evidence="4" type="ORF">HF526_19600</name>
</gene>
<organism evidence="4 5">
    <name type="scientific">Pseudonocardia acidicola</name>
    <dbReference type="NCBI Taxonomy" id="2724939"/>
    <lineage>
        <taxon>Bacteria</taxon>
        <taxon>Bacillati</taxon>
        <taxon>Actinomycetota</taxon>
        <taxon>Actinomycetes</taxon>
        <taxon>Pseudonocardiales</taxon>
        <taxon>Pseudonocardiaceae</taxon>
        <taxon>Pseudonocardia</taxon>
    </lineage>
</organism>
<dbReference type="PANTHER" id="PTHR43156:SF2">
    <property type="entry name" value="STAGE II SPORULATION PROTEIN E"/>
    <property type="match status" value="1"/>
</dbReference>
<keyword evidence="1" id="KW-0378">Hydrolase</keyword>
<dbReference type="PANTHER" id="PTHR43156">
    <property type="entry name" value="STAGE II SPORULATION PROTEIN E-RELATED"/>
    <property type="match status" value="1"/>
</dbReference>
<dbReference type="Proteomes" id="UP000820669">
    <property type="component" value="Unassembled WGS sequence"/>
</dbReference>
<dbReference type="InterPro" id="IPR036457">
    <property type="entry name" value="PPM-type-like_dom_sf"/>
</dbReference>
<dbReference type="SMART" id="SM00448">
    <property type="entry name" value="REC"/>
    <property type="match status" value="1"/>
</dbReference>
<evidence type="ECO:0000256" key="1">
    <source>
        <dbReference type="ARBA" id="ARBA00022801"/>
    </source>
</evidence>
<comment type="caution">
    <text evidence="4">The sequence shown here is derived from an EMBL/GenBank/DDBJ whole genome shotgun (WGS) entry which is preliminary data.</text>
</comment>
<dbReference type="InterPro" id="IPR011006">
    <property type="entry name" value="CheY-like_superfamily"/>
</dbReference>
<feature type="modified residue" description="4-aspartylphosphate" evidence="2">
    <location>
        <position position="64"/>
    </location>
</feature>
<protein>
    <submittedName>
        <fullName evidence="4">Fused response regulator/phosphatase</fullName>
    </submittedName>
</protein>
<dbReference type="SUPFAM" id="SSF52172">
    <property type="entry name" value="CheY-like"/>
    <property type="match status" value="1"/>
</dbReference>
<dbReference type="InterPro" id="IPR052016">
    <property type="entry name" value="Bact_Sigma-Reg"/>
</dbReference>
<feature type="domain" description="Response regulatory" evidence="3">
    <location>
        <begin position="15"/>
        <end position="131"/>
    </location>
</feature>
<dbReference type="PROSITE" id="PS50110">
    <property type="entry name" value="RESPONSE_REGULATORY"/>
    <property type="match status" value="1"/>
</dbReference>
<dbReference type="Pfam" id="PF00072">
    <property type="entry name" value="Response_reg"/>
    <property type="match status" value="1"/>
</dbReference>
<accession>A0ABX1SD54</accession>
<reference evidence="4 5" key="1">
    <citation type="submission" date="2020-04" db="EMBL/GenBank/DDBJ databases">
        <authorList>
            <person name="Klaysubun C."/>
            <person name="Duangmal K."/>
            <person name="Lipun K."/>
        </authorList>
    </citation>
    <scope>NUCLEOTIDE SEQUENCE [LARGE SCALE GENOMIC DNA]</scope>
    <source>
        <strain evidence="4 5">K10HN5</strain>
    </source>
</reference>
<dbReference type="SMART" id="SM00331">
    <property type="entry name" value="PP2C_SIG"/>
    <property type="match status" value="1"/>
</dbReference>
<keyword evidence="2" id="KW-0597">Phosphoprotein</keyword>
<evidence type="ECO:0000259" key="3">
    <source>
        <dbReference type="PROSITE" id="PS50110"/>
    </source>
</evidence>
<dbReference type="InterPro" id="IPR001932">
    <property type="entry name" value="PPM-type_phosphatase-like_dom"/>
</dbReference>
<dbReference type="RefSeq" id="WP_169382989.1">
    <property type="nucleotide sequence ID" value="NZ_JAAXLA010000037.1"/>
</dbReference>
<dbReference type="Pfam" id="PF07228">
    <property type="entry name" value="SpoIIE"/>
    <property type="match status" value="1"/>
</dbReference>
<name>A0ABX1SD54_9PSEU</name>
<evidence type="ECO:0000256" key="2">
    <source>
        <dbReference type="PROSITE-ProRule" id="PRU00169"/>
    </source>
</evidence>
<evidence type="ECO:0000313" key="4">
    <source>
        <dbReference type="EMBL" id="NMH99503.1"/>
    </source>
</evidence>
<keyword evidence="5" id="KW-1185">Reference proteome</keyword>
<dbReference type="InterPro" id="IPR001789">
    <property type="entry name" value="Sig_transdc_resp-reg_receiver"/>
</dbReference>
<sequence>MTTVAGGPDADDPALILVVDDTPASRYISASWLRRSGHQVVEAATGAEAFAALARWPVDLVVLDVGLPDMTGFEVCERIKADPALALPVIHLSATAIRGVDRVNGLTRGADAYLVEPVEPDELLATVGSVLRYYRARAAAERLADRLTRLTRATLAMNAAASFDQLARAIAVGASDVLGVPSVAVVTASDGTLRRATVDPERRIGPVCDVAAPDFLRALSAQPTGSTGDTAVSRVPWRLLVPGTPDDGEGLAMLFGSRGGRPTAGIAVHAAELRDERSTLLAQLGQAAALAADSLRLYTEEHTLALTLQRSFLPSPPSELPGLEIAARYVPAARNAEIGGDFYEFVELGGGRLLVAIGDVAGHSIHAATVMVELRHALRAYAIEGHGPGALLDRLERTLRHFHPLEFATLCVLLLDPDRNSLTVANAGHLPPLLIDPTGAEYLQVRGPMLGLRRPQPPDTVLELPPSWSIVLITDGLVEERDVDLDGALEELRTVASADDAPEQMCERLLERFGRARLDDIALLVLRQTR</sequence>
<evidence type="ECO:0000313" key="5">
    <source>
        <dbReference type="Proteomes" id="UP000820669"/>
    </source>
</evidence>
<dbReference type="SUPFAM" id="SSF81606">
    <property type="entry name" value="PP2C-like"/>
    <property type="match status" value="1"/>
</dbReference>
<proteinExistence type="predicted"/>
<dbReference type="Gene3D" id="3.60.40.10">
    <property type="entry name" value="PPM-type phosphatase domain"/>
    <property type="match status" value="1"/>
</dbReference>
<dbReference type="Gene3D" id="3.40.50.2300">
    <property type="match status" value="1"/>
</dbReference>